<evidence type="ECO:0000313" key="3">
    <source>
        <dbReference type="Proteomes" id="UP000005270"/>
    </source>
</evidence>
<dbReference type="InParanoid" id="I3TCF0"/>
<dbReference type="KEGG" id="thg:TCELL_0013"/>
<keyword evidence="3" id="KW-1185">Reference proteome</keyword>
<evidence type="ECO:0000259" key="1">
    <source>
        <dbReference type="Pfam" id="PF01927"/>
    </source>
</evidence>
<name>I3TCF0_THEC1</name>
<proteinExistence type="predicted"/>
<dbReference type="STRING" id="1184251.TCELL_0013"/>
<dbReference type="InterPro" id="IPR029060">
    <property type="entry name" value="PIN-like_dom_sf"/>
</dbReference>
<dbReference type="AlphaFoldDB" id="I3TCF0"/>
<dbReference type="InterPro" id="IPR002782">
    <property type="entry name" value="Mut7-C_RNAse_dom"/>
</dbReference>
<organism evidence="2 3">
    <name type="scientific">Thermogladius calderae (strain DSM 22663 / VKM B-2946 / 1633)</name>
    <dbReference type="NCBI Taxonomy" id="1184251"/>
    <lineage>
        <taxon>Archaea</taxon>
        <taxon>Thermoproteota</taxon>
        <taxon>Thermoprotei</taxon>
        <taxon>Desulfurococcales</taxon>
        <taxon>Desulfurococcaceae</taxon>
        <taxon>Thermogladius</taxon>
    </lineage>
</organism>
<gene>
    <name evidence="2" type="ordered locus">TCELL_0013</name>
</gene>
<dbReference type="PANTHER" id="PTHR39081:SF1">
    <property type="entry name" value="MUT7-C RNASE DOMAIN-CONTAINING PROTEIN"/>
    <property type="match status" value="1"/>
</dbReference>
<dbReference type="PANTHER" id="PTHR39081">
    <property type="entry name" value="MUT7-C DOMAIN-CONTAINING PROTEIN"/>
    <property type="match status" value="1"/>
</dbReference>
<accession>I3TCF0</accession>
<dbReference type="Gene3D" id="3.40.50.1010">
    <property type="entry name" value="5'-nuclease"/>
    <property type="match status" value="1"/>
</dbReference>
<dbReference type="EMBL" id="CP003531">
    <property type="protein sequence ID" value="AFK50438.1"/>
    <property type="molecule type" value="Genomic_DNA"/>
</dbReference>
<sequence>MLGSIARWLRILGYDVVYDRRYEDWQILKIARDEDRVVVTRDRALHHKALKNGLKSVYVENPGDIPKSLAVIALLTNIRLAVDFERTRCPLCNGELVKVNKERVKGKVPDRVYSLYNDFWVCTRCGNVYWVGSHWRTIESTLTRAREIYNELSKIYRIKVSP</sequence>
<dbReference type="eggNOG" id="arCOG04290">
    <property type="taxonomic scope" value="Archaea"/>
</dbReference>
<feature type="domain" description="Mut7-C RNAse" evidence="1">
    <location>
        <begin position="1"/>
        <end position="141"/>
    </location>
</feature>
<protein>
    <recommendedName>
        <fullName evidence="1">Mut7-C RNAse domain-containing protein</fullName>
    </recommendedName>
</protein>
<dbReference type="Proteomes" id="UP000005270">
    <property type="component" value="Chromosome"/>
</dbReference>
<dbReference type="SUPFAM" id="SSF88723">
    <property type="entry name" value="PIN domain-like"/>
    <property type="match status" value="1"/>
</dbReference>
<evidence type="ECO:0000313" key="2">
    <source>
        <dbReference type="EMBL" id="AFK50438.1"/>
    </source>
</evidence>
<dbReference type="Pfam" id="PF01927">
    <property type="entry name" value="Mut7-C"/>
    <property type="match status" value="1"/>
</dbReference>
<reference evidence="2 3" key="1">
    <citation type="journal article" date="2012" name="J. Bacteriol.">
        <title>Complete genome sequence of the hyperthermophilic cellulolytic Crenarchaeon 'Thermogladius cellulolyticus' 1633.</title>
        <authorList>
            <person name="Mardanov A.V."/>
            <person name="Kochetkova T.V."/>
            <person name="Beletsky A.V."/>
            <person name="Bonch-Osmolovskaya E.A."/>
            <person name="Ravin N.V."/>
            <person name="Skryabin K.G."/>
        </authorList>
    </citation>
    <scope>NUCLEOTIDE SEQUENCE [LARGE SCALE GENOMIC DNA]</scope>
    <source>
        <strain evidence="3">DSM 22663 / VKM B-2946 / 1633</strain>
    </source>
</reference>
<dbReference type="HOGENOM" id="CLU_112469_1_0_2"/>